<evidence type="ECO:0000259" key="2">
    <source>
        <dbReference type="PROSITE" id="PS50240"/>
    </source>
</evidence>
<dbReference type="PANTHER" id="PTHR24257:SF17">
    <property type="match status" value="1"/>
</dbReference>
<keyword evidence="1" id="KW-0472">Membrane</keyword>
<accession>A0A0X3Q0Q3</accession>
<dbReference type="PROSITE" id="PS00134">
    <property type="entry name" value="TRYPSIN_HIS"/>
    <property type="match status" value="1"/>
</dbReference>
<feature type="domain" description="Peptidase S1" evidence="2">
    <location>
        <begin position="43"/>
        <end position="339"/>
    </location>
</feature>
<dbReference type="PANTHER" id="PTHR24257">
    <property type="entry name" value="CHYMOTRYPSIN-LIKE ELASTASE FAMILY MEMBER"/>
    <property type="match status" value="1"/>
</dbReference>
<dbReference type="InterPro" id="IPR043504">
    <property type="entry name" value="Peptidase_S1_PA_chymotrypsin"/>
</dbReference>
<name>A0A0X3Q0Q3_SCHSO</name>
<dbReference type="Gene3D" id="2.40.10.10">
    <property type="entry name" value="Trypsin-like serine proteases"/>
    <property type="match status" value="1"/>
</dbReference>
<organism evidence="3">
    <name type="scientific">Schistocephalus solidus</name>
    <name type="common">Tapeworm</name>
    <dbReference type="NCBI Taxonomy" id="70667"/>
    <lineage>
        <taxon>Eukaryota</taxon>
        <taxon>Metazoa</taxon>
        <taxon>Spiralia</taxon>
        <taxon>Lophotrochozoa</taxon>
        <taxon>Platyhelminthes</taxon>
        <taxon>Cestoda</taxon>
        <taxon>Eucestoda</taxon>
        <taxon>Diphyllobothriidea</taxon>
        <taxon>Diphyllobothriidae</taxon>
        <taxon>Schistocephalus</taxon>
    </lineage>
</organism>
<gene>
    <name evidence="3" type="primary">CELA1</name>
    <name evidence="3" type="ORF">TR102395</name>
</gene>
<dbReference type="SMART" id="SM00020">
    <property type="entry name" value="Tryp_SPc"/>
    <property type="match status" value="1"/>
</dbReference>
<dbReference type="GO" id="GO:0004252">
    <property type="term" value="F:serine-type endopeptidase activity"/>
    <property type="evidence" value="ECO:0007669"/>
    <property type="project" value="InterPro"/>
</dbReference>
<proteinExistence type="predicted"/>
<dbReference type="GO" id="GO:0006508">
    <property type="term" value="P:proteolysis"/>
    <property type="evidence" value="ECO:0007669"/>
    <property type="project" value="InterPro"/>
</dbReference>
<protein>
    <submittedName>
        <fullName evidence="3">Chymotrypsin-like elastase family member 1</fullName>
    </submittedName>
</protein>
<dbReference type="EMBL" id="GEEE01005554">
    <property type="protein sequence ID" value="JAP57671.1"/>
    <property type="molecule type" value="Transcribed_RNA"/>
</dbReference>
<dbReference type="InterPro" id="IPR050850">
    <property type="entry name" value="Peptidase_S1_Elastase_sf"/>
</dbReference>
<dbReference type="InterPro" id="IPR009003">
    <property type="entry name" value="Peptidase_S1_PA"/>
</dbReference>
<dbReference type="InterPro" id="IPR001314">
    <property type="entry name" value="Peptidase_S1A"/>
</dbReference>
<feature type="transmembrane region" description="Helical" evidence="1">
    <location>
        <begin position="20"/>
        <end position="41"/>
    </location>
</feature>
<dbReference type="PRINTS" id="PR00722">
    <property type="entry name" value="CHYMOTRYPSIN"/>
</dbReference>
<dbReference type="Pfam" id="PF00089">
    <property type="entry name" value="Trypsin"/>
    <property type="match status" value="1"/>
</dbReference>
<feature type="non-terminal residue" evidence="3">
    <location>
        <position position="1"/>
    </location>
</feature>
<keyword evidence="1" id="KW-1133">Transmembrane helix</keyword>
<dbReference type="AlphaFoldDB" id="A0A0X3Q0Q3"/>
<dbReference type="GO" id="GO:0005615">
    <property type="term" value="C:extracellular space"/>
    <property type="evidence" value="ECO:0007669"/>
    <property type="project" value="TreeGrafter"/>
</dbReference>
<dbReference type="InterPro" id="IPR018114">
    <property type="entry name" value="TRYPSIN_HIS"/>
</dbReference>
<evidence type="ECO:0000313" key="3">
    <source>
        <dbReference type="EMBL" id="JAP57671.1"/>
    </source>
</evidence>
<dbReference type="SUPFAM" id="SSF50494">
    <property type="entry name" value="Trypsin-like serine proteases"/>
    <property type="match status" value="1"/>
</dbReference>
<dbReference type="PROSITE" id="PS50240">
    <property type="entry name" value="TRYPSIN_DOM"/>
    <property type="match status" value="1"/>
</dbReference>
<evidence type="ECO:0000256" key="1">
    <source>
        <dbReference type="SAM" id="Phobius"/>
    </source>
</evidence>
<keyword evidence="1" id="KW-0812">Transmembrane</keyword>
<dbReference type="InterPro" id="IPR001254">
    <property type="entry name" value="Trypsin_dom"/>
</dbReference>
<sequence length="339" mass="37831">EYCRAPREKYFRVIGNCNLIMKICIAAVAYCIVLTVLARAVEIEPGFPTDCGVPAIKRKINEDAKHKKVRATPHSWPWNVGILSSSQGPIPYCGGTLISNSLILTAAHCVKTHFRCKAFPVGTEFQVDGTTGSEMYVLVGAQDFTRRDGFGQYYTIERAIVQPNFNINSMKDGPDLAILKIGSPITTKNAKPICFPSSGFHLSNGSPCFFAGWGRVYTEWSNGRLARPKILLEAQVELDFDENCISLYSFYKTHLHSCIKTPGTVRCDISTNPNKFMHKMPVNVGIFPHRYDYHIFTSRLRNATCILTSKLCFQRVHAMETVVADYSSHQKTVGSGTEL</sequence>
<reference evidence="3" key="1">
    <citation type="submission" date="2016-01" db="EMBL/GenBank/DDBJ databases">
        <title>Reference transcriptome for the parasite Schistocephalus solidus: insights into the molecular evolution of parasitism.</title>
        <authorList>
            <person name="Hebert F.O."/>
            <person name="Grambauer S."/>
            <person name="Barber I."/>
            <person name="Landry C.R."/>
            <person name="Aubin-Horth N."/>
        </authorList>
    </citation>
    <scope>NUCLEOTIDE SEQUENCE</scope>
</reference>